<dbReference type="GO" id="GO:0009295">
    <property type="term" value="C:nucleoid"/>
    <property type="evidence" value="ECO:0007669"/>
    <property type="project" value="TreeGrafter"/>
</dbReference>
<dbReference type="PANTHER" id="PTHR10302:SF0">
    <property type="entry name" value="SINGLE-STRANDED DNA-BINDING PROTEIN, MITOCHONDRIAL"/>
    <property type="match status" value="1"/>
</dbReference>
<protein>
    <recommendedName>
        <fullName evidence="2 3">Single-stranded DNA-binding protein</fullName>
        <shortName evidence="2">SSB</shortName>
    </recommendedName>
</protein>
<evidence type="ECO:0000256" key="2">
    <source>
        <dbReference type="HAMAP-Rule" id="MF_00984"/>
    </source>
</evidence>
<dbReference type="Pfam" id="PF00436">
    <property type="entry name" value="SSB"/>
    <property type="match status" value="1"/>
</dbReference>
<reference evidence="5" key="1">
    <citation type="journal article" date="2012" name="Environ. Microbiol.">
        <title>Genomic content of uncultured Bacteroidetes from contrasting oceanic provinces in the North Atlantic Ocean.</title>
        <authorList>
            <person name="Gomez-Pereira P.R."/>
            <person name="Schuler M."/>
            <person name="Fuchs B.M."/>
            <person name="Bennke C."/>
            <person name="Teeling H."/>
            <person name="Waldmann J."/>
            <person name="Richter M."/>
            <person name="Barbe V."/>
            <person name="Bataille E."/>
            <person name="Glockner F.O."/>
            <person name="Amann R."/>
        </authorList>
    </citation>
    <scope>NUCLEOTIDE SEQUENCE</scope>
</reference>
<organism evidence="5">
    <name type="scientific">uncultured Flavobacteriia bacterium</name>
    <dbReference type="NCBI Taxonomy" id="212695"/>
    <lineage>
        <taxon>Bacteria</taxon>
        <taxon>Pseudomonadati</taxon>
        <taxon>Bacteroidota</taxon>
        <taxon>Flavobacteriia</taxon>
        <taxon>environmental samples</taxon>
    </lineage>
</organism>
<evidence type="ECO:0000256" key="3">
    <source>
        <dbReference type="PIRNR" id="PIRNR002070"/>
    </source>
</evidence>
<comment type="caution">
    <text evidence="2">Lacks conserved residue(s) required for the propagation of feature annotation.</text>
</comment>
<dbReference type="InterPro" id="IPR012340">
    <property type="entry name" value="NA-bd_OB-fold"/>
</dbReference>
<accession>H6RG83</accession>
<dbReference type="PIRSF" id="PIRSF002070">
    <property type="entry name" value="SSB"/>
    <property type="match status" value="1"/>
</dbReference>
<dbReference type="PROSITE" id="PS50935">
    <property type="entry name" value="SSB"/>
    <property type="match status" value="1"/>
</dbReference>
<dbReference type="CDD" id="cd04496">
    <property type="entry name" value="SSB_OBF"/>
    <property type="match status" value="1"/>
</dbReference>
<reference evidence="5" key="2">
    <citation type="submission" date="2012-02" db="EMBL/GenBank/DDBJ databases">
        <authorList>
            <person name="Genoscope - CEA"/>
        </authorList>
    </citation>
    <scope>NUCLEOTIDE SEQUENCE</scope>
</reference>
<name>H6RG83_9BACT</name>
<comment type="subunit">
    <text evidence="2">Homotetramer.</text>
</comment>
<dbReference type="HAMAP" id="MF_00984">
    <property type="entry name" value="SSB"/>
    <property type="match status" value="1"/>
</dbReference>
<dbReference type="GO" id="GO:0006260">
    <property type="term" value="P:DNA replication"/>
    <property type="evidence" value="ECO:0007669"/>
    <property type="project" value="InterPro"/>
</dbReference>
<evidence type="ECO:0000313" key="5">
    <source>
        <dbReference type="EMBL" id="CCG00044.1"/>
    </source>
</evidence>
<dbReference type="NCBIfam" id="TIGR00621">
    <property type="entry name" value="ssb"/>
    <property type="match status" value="1"/>
</dbReference>
<dbReference type="Gene3D" id="2.40.50.140">
    <property type="entry name" value="Nucleic acid-binding proteins"/>
    <property type="match status" value="1"/>
</dbReference>
<evidence type="ECO:0000256" key="4">
    <source>
        <dbReference type="SAM" id="MobiDB-lite"/>
    </source>
</evidence>
<feature type="region of interest" description="Disordered" evidence="4">
    <location>
        <begin position="106"/>
        <end position="152"/>
    </location>
</feature>
<sequence length="152" mass="17274">MINKVTLVGRLGKDPEVRHFDNNSSVCNFTIATSESYTDKEGQRVEQTEWHNLAIWRKGLVDVAEKYLKKGHLLYVEGKLRTRSWDDKDGNKRYTTEVVVDSFKMLEKRESSSNNPGEGQNFSKAPEPISNQSTSQDSSSAKVENESDDLPF</sequence>
<dbReference type="SUPFAM" id="SSF50249">
    <property type="entry name" value="Nucleic acid-binding proteins"/>
    <property type="match status" value="1"/>
</dbReference>
<feature type="compositionally biased region" description="Polar residues" evidence="4">
    <location>
        <begin position="112"/>
        <end position="123"/>
    </location>
</feature>
<gene>
    <name evidence="5" type="ORF">VIS_S3CHB70005</name>
</gene>
<feature type="compositionally biased region" description="Low complexity" evidence="4">
    <location>
        <begin position="130"/>
        <end position="140"/>
    </location>
</feature>
<dbReference type="GO" id="GO:0003697">
    <property type="term" value="F:single-stranded DNA binding"/>
    <property type="evidence" value="ECO:0007669"/>
    <property type="project" value="UniProtKB-UniRule"/>
</dbReference>
<keyword evidence="1 2" id="KW-0238">DNA-binding</keyword>
<proteinExistence type="inferred from homology"/>
<dbReference type="InterPro" id="IPR011344">
    <property type="entry name" value="ssDNA-bd"/>
</dbReference>
<dbReference type="EMBL" id="FO117597">
    <property type="protein sequence ID" value="CCG00044.1"/>
    <property type="molecule type" value="Genomic_DNA"/>
</dbReference>
<dbReference type="PANTHER" id="PTHR10302">
    <property type="entry name" value="SINGLE-STRANDED DNA-BINDING PROTEIN"/>
    <property type="match status" value="1"/>
</dbReference>
<dbReference type="InterPro" id="IPR000424">
    <property type="entry name" value="Primosome_PriB/ssb"/>
</dbReference>
<dbReference type="AlphaFoldDB" id="H6RG83"/>
<evidence type="ECO:0000256" key="1">
    <source>
        <dbReference type="ARBA" id="ARBA00023125"/>
    </source>
</evidence>